<dbReference type="RefSeq" id="WP_092727714.1">
    <property type="nucleotide sequence ID" value="NZ_FNGW01000014.1"/>
</dbReference>
<accession>A0A1G9TZB5</accession>
<dbReference type="AlphaFoldDB" id="A0A1G9TZB5"/>
<organism evidence="1 2">
    <name type="scientific">Romboutsia lituseburensis DSM 797</name>
    <dbReference type="NCBI Taxonomy" id="1121325"/>
    <lineage>
        <taxon>Bacteria</taxon>
        <taxon>Bacillati</taxon>
        <taxon>Bacillota</taxon>
        <taxon>Clostridia</taxon>
        <taxon>Peptostreptococcales</taxon>
        <taxon>Peptostreptococcaceae</taxon>
        <taxon>Romboutsia</taxon>
    </lineage>
</organism>
<evidence type="ECO:0000313" key="1">
    <source>
        <dbReference type="EMBL" id="SDM52923.1"/>
    </source>
</evidence>
<gene>
    <name evidence="1" type="ORF">SAMN04515677_11424</name>
</gene>
<proteinExistence type="predicted"/>
<keyword evidence="2" id="KW-1185">Reference proteome</keyword>
<dbReference type="EMBL" id="FNGW01000014">
    <property type="protein sequence ID" value="SDM52923.1"/>
    <property type="molecule type" value="Genomic_DNA"/>
</dbReference>
<dbReference type="STRING" id="1121325.SAMN04515677_11424"/>
<sequence>MFIELYKHLKEKGFDVYSIGQHEGICSSPYLVIKENTEMDIVGTSFNNELIDIIIYYPKGSYSKLNPYLKSVKGSMAEINKLKRAYDPTPIVIDDEKEAYTTSFSYKKIKKKEGI</sequence>
<reference evidence="1 2" key="1">
    <citation type="submission" date="2016-10" db="EMBL/GenBank/DDBJ databases">
        <authorList>
            <person name="de Groot N.N."/>
        </authorList>
    </citation>
    <scope>NUCLEOTIDE SEQUENCE [LARGE SCALE GENOMIC DNA]</scope>
    <source>
        <strain evidence="1 2">DSM 797</strain>
    </source>
</reference>
<name>A0A1G9TZB5_9FIRM</name>
<protein>
    <submittedName>
        <fullName evidence="1">Uncharacterized protein</fullName>
    </submittedName>
</protein>
<dbReference type="Proteomes" id="UP000199068">
    <property type="component" value="Unassembled WGS sequence"/>
</dbReference>
<evidence type="ECO:0000313" key="2">
    <source>
        <dbReference type="Proteomes" id="UP000199068"/>
    </source>
</evidence>